<protein>
    <submittedName>
        <fullName evidence="2">Uncharacterized protein</fullName>
    </submittedName>
</protein>
<feature type="compositionally biased region" description="Low complexity" evidence="1">
    <location>
        <begin position="67"/>
        <end position="77"/>
    </location>
</feature>
<feature type="compositionally biased region" description="Basic residues" evidence="1">
    <location>
        <begin position="110"/>
        <end position="126"/>
    </location>
</feature>
<proteinExistence type="predicted"/>
<reference evidence="2" key="1">
    <citation type="submission" date="2020-06" db="EMBL/GenBank/DDBJ databases">
        <authorList>
            <consortium name="Plant Systems Biology data submission"/>
        </authorList>
    </citation>
    <scope>NUCLEOTIDE SEQUENCE</scope>
    <source>
        <strain evidence="2">D6</strain>
    </source>
</reference>
<feature type="compositionally biased region" description="Low complexity" evidence="1">
    <location>
        <begin position="143"/>
        <end position="190"/>
    </location>
</feature>
<feature type="compositionally biased region" description="Polar residues" evidence="1">
    <location>
        <begin position="98"/>
        <end position="109"/>
    </location>
</feature>
<dbReference type="EMBL" id="CAICTM010002681">
    <property type="protein sequence ID" value="CAB9529943.1"/>
    <property type="molecule type" value="Genomic_DNA"/>
</dbReference>
<feature type="compositionally biased region" description="Basic and acidic residues" evidence="1">
    <location>
        <begin position="28"/>
        <end position="42"/>
    </location>
</feature>
<dbReference type="Proteomes" id="UP001153069">
    <property type="component" value="Unassembled WGS sequence"/>
</dbReference>
<evidence type="ECO:0000313" key="2">
    <source>
        <dbReference type="EMBL" id="CAB9529943.1"/>
    </source>
</evidence>
<name>A0A9N8HWJ8_9STRA</name>
<feature type="compositionally biased region" description="Basic and acidic residues" evidence="1">
    <location>
        <begin position="281"/>
        <end position="294"/>
    </location>
</feature>
<feature type="region of interest" description="Disordered" evidence="1">
    <location>
        <begin position="1"/>
        <end position="294"/>
    </location>
</feature>
<evidence type="ECO:0000256" key="1">
    <source>
        <dbReference type="SAM" id="MobiDB-lite"/>
    </source>
</evidence>
<dbReference type="AlphaFoldDB" id="A0A9N8HWJ8"/>
<evidence type="ECO:0000313" key="3">
    <source>
        <dbReference type="Proteomes" id="UP001153069"/>
    </source>
</evidence>
<keyword evidence="3" id="KW-1185">Reference proteome</keyword>
<organism evidence="2 3">
    <name type="scientific">Seminavis robusta</name>
    <dbReference type="NCBI Taxonomy" id="568900"/>
    <lineage>
        <taxon>Eukaryota</taxon>
        <taxon>Sar</taxon>
        <taxon>Stramenopiles</taxon>
        <taxon>Ochrophyta</taxon>
        <taxon>Bacillariophyta</taxon>
        <taxon>Bacillariophyceae</taxon>
        <taxon>Bacillariophycidae</taxon>
        <taxon>Naviculales</taxon>
        <taxon>Naviculaceae</taxon>
        <taxon>Seminavis</taxon>
    </lineage>
</organism>
<comment type="caution">
    <text evidence="2">The sequence shown here is derived from an EMBL/GenBank/DDBJ whole genome shotgun (WGS) entry which is preliminary data.</text>
</comment>
<feature type="compositionally biased region" description="Acidic residues" evidence="1">
    <location>
        <begin position="227"/>
        <end position="237"/>
    </location>
</feature>
<accession>A0A9N8HWJ8</accession>
<gene>
    <name evidence="2" type="ORF">SEMRO_2683_G334530.1</name>
</gene>
<feature type="compositionally biased region" description="Polar residues" evidence="1">
    <location>
        <begin position="50"/>
        <end position="66"/>
    </location>
</feature>
<sequence length="458" mass="51798">MSRQRQPNLVPGTWVDERAKTKRHGKILRIDRNDERKHHWLVEFEEPDGTTIQLVKTSAQLSRSTNQGPTQGPQQQQQREENEQENQQQTAPKRGNETENQSVSSTSVKTPRRPKRKAALNHKVVRTPKQPIARSDSYSTNGSPSIPGSSDSSLSSVSSSDAPSYNNNNNDGGSVMNSTSSSSSESNNSNGDEPPPYNWRMHLQISNARQPDSESDMSDDDSKNDDSNDDDDDDDSNDGYPLVTFDEDSSDDEPTRTIVQSDDVQLEDAIPNEPTEDVEPADERDFEHEEEHRRKTEIYNAEKKRLLEEEWSVDLVPDKPPLQCGSIVKGRGKSARQGKIVERSPDGTKWMVRFDGSQQLVEKSSQGLTQVWEPEPYIWNIVKDSEPEEEELEEYNIVGLIGFDFNKFERGRIADTLNTLEYEYPYLKLLQTLWPALRLSVLAGNSFGRKTRTVTSGL</sequence>